<protein>
    <submittedName>
        <fullName evidence="2">Uncharacterized protein</fullName>
    </submittedName>
</protein>
<feature type="compositionally biased region" description="Polar residues" evidence="1">
    <location>
        <begin position="24"/>
        <end position="33"/>
    </location>
</feature>
<proteinExistence type="predicted"/>
<evidence type="ECO:0000313" key="2">
    <source>
        <dbReference type="EMBL" id="KRY63982.1"/>
    </source>
</evidence>
<gene>
    <name evidence="2" type="ORF">T4D_14021</name>
</gene>
<keyword evidence="3" id="KW-1185">Reference proteome</keyword>
<name>A0A0V1DQZ1_TRIPS</name>
<sequence length="33" mass="3677">MRITGMEMEKSLRKRRSSDRPKVGSSSRGGPKA</sequence>
<accession>A0A0V1DQZ1</accession>
<dbReference type="Proteomes" id="UP000054995">
    <property type="component" value="Unassembled WGS sequence"/>
</dbReference>
<feature type="region of interest" description="Disordered" evidence="1">
    <location>
        <begin position="1"/>
        <end position="33"/>
    </location>
</feature>
<dbReference type="OrthoDB" id="10300494at2759"/>
<evidence type="ECO:0000256" key="1">
    <source>
        <dbReference type="SAM" id="MobiDB-lite"/>
    </source>
</evidence>
<reference evidence="2 3" key="1">
    <citation type="submission" date="2015-01" db="EMBL/GenBank/DDBJ databases">
        <title>Evolution of Trichinella species and genotypes.</title>
        <authorList>
            <person name="Korhonen P.K."/>
            <person name="Edoardo P."/>
            <person name="Giuseppe L.R."/>
            <person name="Gasser R.B."/>
        </authorList>
    </citation>
    <scope>NUCLEOTIDE SEQUENCE [LARGE SCALE GENOMIC DNA]</scope>
    <source>
        <strain evidence="2">ISS470</strain>
    </source>
</reference>
<organism evidence="2 3">
    <name type="scientific">Trichinella pseudospiralis</name>
    <name type="common">Parasitic roundworm</name>
    <dbReference type="NCBI Taxonomy" id="6337"/>
    <lineage>
        <taxon>Eukaryota</taxon>
        <taxon>Metazoa</taxon>
        <taxon>Ecdysozoa</taxon>
        <taxon>Nematoda</taxon>
        <taxon>Enoplea</taxon>
        <taxon>Dorylaimia</taxon>
        <taxon>Trichinellida</taxon>
        <taxon>Trichinellidae</taxon>
        <taxon>Trichinella</taxon>
    </lineage>
</organism>
<dbReference type="EMBL" id="JYDT01001843">
    <property type="protein sequence ID" value="KRY63982.1"/>
    <property type="molecule type" value="Genomic_DNA"/>
</dbReference>
<dbReference type="AlphaFoldDB" id="A0A0V1DQZ1"/>
<comment type="caution">
    <text evidence="2">The sequence shown here is derived from an EMBL/GenBank/DDBJ whole genome shotgun (WGS) entry which is preliminary data.</text>
</comment>
<evidence type="ECO:0000313" key="3">
    <source>
        <dbReference type="Proteomes" id="UP000054995"/>
    </source>
</evidence>